<organism evidence="1 2">
    <name type="scientific">Oikopleura dioica</name>
    <name type="common">Tunicate</name>
    <dbReference type="NCBI Taxonomy" id="34765"/>
    <lineage>
        <taxon>Eukaryota</taxon>
        <taxon>Metazoa</taxon>
        <taxon>Chordata</taxon>
        <taxon>Tunicata</taxon>
        <taxon>Appendicularia</taxon>
        <taxon>Copelata</taxon>
        <taxon>Oikopleuridae</taxon>
        <taxon>Oikopleura</taxon>
    </lineage>
</organism>
<name>A0ABN7T2L1_OIKDI</name>
<reference evidence="1 2" key="1">
    <citation type="submission" date="2021-04" db="EMBL/GenBank/DDBJ databases">
        <authorList>
            <person name="Bliznina A."/>
        </authorList>
    </citation>
    <scope>NUCLEOTIDE SEQUENCE [LARGE SCALE GENOMIC DNA]</scope>
</reference>
<evidence type="ECO:0000313" key="2">
    <source>
        <dbReference type="Proteomes" id="UP001158576"/>
    </source>
</evidence>
<keyword evidence="2" id="KW-1185">Reference proteome</keyword>
<dbReference type="SUPFAM" id="SSF52540">
    <property type="entry name" value="P-loop containing nucleoside triphosphate hydrolases"/>
    <property type="match status" value="1"/>
</dbReference>
<accession>A0ABN7T2L1</accession>
<dbReference type="Proteomes" id="UP001158576">
    <property type="component" value="Chromosome 2"/>
</dbReference>
<evidence type="ECO:0000313" key="1">
    <source>
        <dbReference type="EMBL" id="CAG5111297.1"/>
    </source>
</evidence>
<protein>
    <submittedName>
        <fullName evidence="1">Oidioi.mRNA.OKI2018_I69.chr2.g5618.t1.cds</fullName>
    </submittedName>
</protein>
<sequence length="230" mass="26550">MRSLSGRVIDDIKFHHPASIQVIGASGTGKTKFVEKLIRHQFFTKKIRHVFYFGAINNLPIDWDNKLPDDITIKYQEGLPTTSDFINVPKRSVIVIDDQFSDAVNSPDINRAFTNDRRKFDFNLILITQNPFEKGKFTTGNRRNTEITVLLRMYADQSHFKVFGKQYGVERELEEAVKDMKSRPEDVHAHIVINGSIKLKDQNLRVMSNIFGDSPYLQPSLPICYTQKHH</sequence>
<dbReference type="InterPro" id="IPR027417">
    <property type="entry name" value="P-loop_NTPase"/>
</dbReference>
<dbReference type="EMBL" id="OU015567">
    <property type="protein sequence ID" value="CAG5111297.1"/>
    <property type="molecule type" value="Genomic_DNA"/>
</dbReference>
<proteinExistence type="predicted"/>
<gene>
    <name evidence="1" type="ORF">OKIOD_LOCUS14383</name>
</gene>